<dbReference type="Proteomes" id="UP001154252">
    <property type="component" value="Unassembled WGS sequence"/>
</dbReference>
<dbReference type="GO" id="GO:0030007">
    <property type="term" value="P:intracellular potassium ion homeostasis"/>
    <property type="evidence" value="ECO:0007669"/>
    <property type="project" value="TreeGrafter"/>
</dbReference>
<evidence type="ECO:0000256" key="3">
    <source>
        <dbReference type="ARBA" id="ARBA00022692"/>
    </source>
</evidence>
<dbReference type="AlphaFoldDB" id="A0A9W4P974"/>
<dbReference type="EMBL" id="CAJVRC010000884">
    <property type="protein sequence ID" value="CAG8904768.1"/>
    <property type="molecule type" value="Genomic_DNA"/>
</dbReference>
<dbReference type="OrthoDB" id="9999863at2759"/>
<sequence>MEKMAKTQFTDPLQKECHPSSLPSLPHARFVYQQLRSQFCRDIWWLSLAILLITITESDHFEADPLAFSTFRIIFEAVSAYSYVGVSVGYPGQSYSFCGAWHTFSKLLLIAVALRGRHRGLSAVFANADLSPEPRGVIREEDMRLEKDRHANTKETLVGCV</sequence>
<protein>
    <submittedName>
        <fullName evidence="7">Uncharacterized protein</fullName>
    </submittedName>
</protein>
<comment type="subcellular location">
    <subcellularLocation>
        <location evidence="1">Membrane</location>
        <topology evidence="1">Multi-pass membrane protein</topology>
    </subcellularLocation>
</comment>
<evidence type="ECO:0000256" key="1">
    <source>
        <dbReference type="ARBA" id="ARBA00004141"/>
    </source>
</evidence>
<evidence type="ECO:0000313" key="8">
    <source>
        <dbReference type="Proteomes" id="UP001154252"/>
    </source>
</evidence>
<evidence type="ECO:0000256" key="4">
    <source>
        <dbReference type="ARBA" id="ARBA00022989"/>
    </source>
</evidence>
<accession>A0A9W4P974</accession>
<evidence type="ECO:0000256" key="2">
    <source>
        <dbReference type="ARBA" id="ARBA00022448"/>
    </source>
</evidence>
<dbReference type="GO" id="GO:0005886">
    <property type="term" value="C:plasma membrane"/>
    <property type="evidence" value="ECO:0007669"/>
    <property type="project" value="TreeGrafter"/>
</dbReference>
<keyword evidence="4" id="KW-1133">Transmembrane helix</keyword>
<proteinExistence type="predicted"/>
<evidence type="ECO:0000256" key="6">
    <source>
        <dbReference type="ARBA" id="ARBA00023136"/>
    </source>
</evidence>
<dbReference type="GO" id="GO:1990573">
    <property type="term" value="P:potassium ion import across plasma membrane"/>
    <property type="evidence" value="ECO:0007669"/>
    <property type="project" value="TreeGrafter"/>
</dbReference>
<keyword evidence="6" id="KW-0472">Membrane</keyword>
<dbReference type="PANTHER" id="PTHR31064:SF37">
    <property type="entry name" value="TRANSPORTER, PUTATIVE (EUROFUNG)-RELATED"/>
    <property type="match status" value="1"/>
</dbReference>
<evidence type="ECO:0000313" key="7">
    <source>
        <dbReference type="EMBL" id="CAG8904768.1"/>
    </source>
</evidence>
<keyword evidence="8" id="KW-1185">Reference proteome</keyword>
<dbReference type="InterPro" id="IPR003445">
    <property type="entry name" value="Cat_transpt"/>
</dbReference>
<comment type="caution">
    <text evidence="7">The sequence shown here is derived from an EMBL/GenBank/DDBJ whole genome shotgun (WGS) entry which is preliminary data.</text>
</comment>
<reference evidence="7" key="1">
    <citation type="submission" date="2021-07" db="EMBL/GenBank/DDBJ databases">
        <authorList>
            <person name="Branca A.L. A."/>
        </authorList>
    </citation>
    <scope>NUCLEOTIDE SEQUENCE</scope>
</reference>
<dbReference type="InterPro" id="IPR051143">
    <property type="entry name" value="TrkH_K-transport"/>
</dbReference>
<dbReference type="Pfam" id="PF02386">
    <property type="entry name" value="TrkH"/>
    <property type="match status" value="1"/>
</dbReference>
<dbReference type="PANTHER" id="PTHR31064">
    <property type="entry name" value="POTASSIUM TRANSPORT PROTEIN DDB_G0292412-RELATED"/>
    <property type="match status" value="1"/>
</dbReference>
<keyword evidence="3" id="KW-0812">Transmembrane</keyword>
<keyword evidence="5" id="KW-0406">Ion transport</keyword>
<organism evidence="7 8">
    <name type="scientific">Penicillium egyptiacum</name>
    <dbReference type="NCBI Taxonomy" id="1303716"/>
    <lineage>
        <taxon>Eukaryota</taxon>
        <taxon>Fungi</taxon>
        <taxon>Dikarya</taxon>
        <taxon>Ascomycota</taxon>
        <taxon>Pezizomycotina</taxon>
        <taxon>Eurotiomycetes</taxon>
        <taxon>Eurotiomycetidae</taxon>
        <taxon>Eurotiales</taxon>
        <taxon>Aspergillaceae</taxon>
        <taxon>Penicillium</taxon>
    </lineage>
</organism>
<evidence type="ECO:0000256" key="5">
    <source>
        <dbReference type="ARBA" id="ARBA00023065"/>
    </source>
</evidence>
<dbReference type="GO" id="GO:0140107">
    <property type="term" value="F:high-affinity potassium ion transmembrane transporter activity"/>
    <property type="evidence" value="ECO:0007669"/>
    <property type="project" value="TreeGrafter"/>
</dbReference>
<keyword evidence="2" id="KW-0813">Transport</keyword>
<name>A0A9W4P974_9EURO</name>
<gene>
    <name evidence="7" type="ORF">PEGY_LOCUS7930</name>
</gene>